<dbReference type="AlphaFoldDB" id="A0A6I3SHB8"/>
<gene>
    <name evidence="2" type="ORF">GJ688_04525</name>
</gene>
<evidence type="ECO:0000313" key="2">
    <source>
        <dbReference type="EMBL" id="MTV48249.1"/>
    </source>
</evidence>
<dbReference type="Pfam" id="PF00148">
    <property type="entry name" value="Oxidored_nitro"/>
    <property type="match status" value="1"/>
</dbReference>
<name>A0A6I3SHB8_HELMO</name>
<dbReference type="CDD" id="cd01971">
    <property type="entry name" value="Nitrogenase_VnfN_like"/>
    <property type="match status" value="1"/>
</dbReference>
<dbReference type="SUPFAM" id="SSF53807">
    <property type="entry name" value="Helical backbone' metal receptor"/>
    <property type="match status" value="1"/>
</dbReference>
<protein>
    <submittedName>
        <fullName evidence="2">Hydrogenase</fullName>
    </submittedName>
</protein>
<keyword evidence="3" id="KW-1185">Reference proteome</keyword>
<reference evidence="2 3" key="1">
    <citation type="submission" date="2019-11" db="EMBL/GenBank/DDBJ databases">
        <title>Whole-genome sequence of a the green, strictly anaerobic photosynthetic bacterium Heliobacillus mobilis DSM 6151.</title>
        <authorList>
            <person name="Kyndt J.A."/>
            <person name="Meyer T.E."/>
        </authorList>
    </citation>
    <scope>NUCLEOTIDE SEQUENCE [LARGE SCALE GENOMIC DNA]</scope>
    <source>
        <strain evidence="2 3">DSM 6151</strain>
    </source>
</reference>
<dbReference type="EMBL" id="WNKU01000003">
    <property type="protein sequence ID" value="MTV48249.1"/>
    <property type="molecule type" value="Genomic_DNA"/>
</dbReference>
<sequence>MSINEEKNIRKTNSIQQIRYVCAIAAMHSASAIPRVIPITHCGPGCADKQFMNVAFYNGFQGGGYGGGAVVPSTNATEKEVVFGGAERLRELIASSLTILDADLFVVLTGCISDLVGDDVGSVVKEFQTQGVPIVFAETGGFKGNNFTGHELVTRAIIDQYVGDYEGPRERASVNVWSLLPYHNTFWRGDLTEIKRILEGIGLKVNILFGHESQGVSEWRDIPKAQFNLVLSPWLGLQTAKHLEQKYGQPYLHVPVIPIGAKETSAFLRKVTDFAGLDTAKAESFIEKEEATYYRYLEDFSDFYAEYWWGLPAKFVVVGDSAYNLALTKFLVNQLGVIPGKQIITENPPEEFREGIREQYRTIAEDVSTNVEFEEDSYIIHQLIRKTHFGHKPPIIFGTTWERDLAKELKTSIVEVGFPTSYEVVLSRSYIGYRGALTLLEKIYTTTVGASA</sequence>
<dbReference type="RefSeq" id="WP_155475354.1">
    <property type="nucleotide sequence ID" value="NZ_WNKU01000003.1"/>
</dbReference>
<dbReference type="InterPro" id="IPR050152">
    <property type="entry name" value="ChlB/BchB/BchZ"/>
</dbReference>
<dbReference type="Proteomes" id="UP000430670">
    <property type="component" value="Unassembled WGS sequence"/>
</dbReference>
<dbReference type="PANTHER" id="PTHR33712:SF7">
    <property type="entry name" value="LIGHT-INDEPENDENT PROTOCHLOROPHYLLIDE REDUCTASE SUBUNIT B"/>
    <property type="match status" value="1"/>
</dbReference>
<proteinExistence type="predicted"/>
<dbReference type="OrthoDB" id="9802175at2"/>
<evidence type="ECO:0000313" key="3">
    <source>
        <dbReference type="Proteomes" id="UP000430670"/>
    </source>
</evidence>
<dbReference type="Gene3D" id="3.40.50.1980">
    <property type="entry name" value="Nitrogenase molybdenum iron protein domain"/>
    <property type="match status" value="3"/>
</dbReference>
<feature type="domain" description="Nitrogenase/oxidoreductase component 1" evidence="1">
    <location>
        <begin position="24"/>
        <end position="446"/>
    </location>
</feature>
<accession>A0A6I3SHB8</accession>
<dbReference type="PANTHER" id="PTHR33712">
    <property type="entry name" value="LIGHT-INDEPENDENT PROTOCHLOROPHYLLIDE REDUCTASE SUBUNIT B"/>
    <property type="match status" value="1"/>
</dbReference>
<dbReference type="InterPro" id="IPR000510">
    <property type="entry name" value="Nase/OxRdtase_comp1"/>
</dbReference>
<comment type="caution">
    <text evidence="2">The sequence shown here is derived from an EMBL/GenBank/DDBJ whole genome shotgun (WGS) entry which is preliminary data.</text>
</comment>
<organism evidence="2 3">
    <name type="scientific">Heliobacterium mobile</name>
    <name type="common">Heliobacillus mobilis</name>
    <dbReference type="NCBI Taxonomy" id="28064"/>
    <lineage>
        <taxon>Bacteria</taxon>
        <taxon>Bacillati</taxon>
        <taxon>Bacillota</taxon>
        <taxon>Clostridia</taxon>
        <taxon>Eubacteriales</taxon>
        <taxon>Heliobacteriaceae</taxon>
        <taxon>Heliobacterium</taxon>
    </lineage>
</organism>
<dbReference type="GO" id="GO:0016491">
    <property type="term" value="F:oxidoreductase activity"/>
    <property type="evidence" value="ECO:0007669"/>
    <property type="project" value="InterPro"/>
</dbReference>
<evidence type="ECO:0000259" key="1">
    <source>
        <dbReference type="Pfam" id="PF00148"/>
    </source>
</evidence>